<organism evidence="1">
    <name type="scientific">Graphocephala atropunctata</name>
    <dbReference type="NCBI Taxonomy" id="36148"/>
    <lineage>
        <taxon>Eukaryota</taxon>
        <taxon>Metazoa</taxon>
        <taxon>Ecdysozoa</taxon>
        <taxon>Arthropoda</taxon>
        <taxon>Hexapoda</taxon>
        <taxon>Insecta</taxon>
        <taxon>Pterygota</taxon>
        <taxon>Neoptera</taxon>
        <taxon>Paraneoptera</taxon>
        <taxon>Hemiptera</taxon>
        <taxon>Auchenorrhyncha</taxon>
        <taxon>Membracoidea</taxon>
        <taxon>Cicadellidae</taxon>
        <taxon>Cicadellinae</taxon>
        <taxon>Cicadellini</taxon>
        <taxon>Graphocephala</taxon>
    </lineage>
</organism>
<accession>A0A1B6KZZ5</accession>
<proteinExistence type="predicted"/>
<protein>
    <submittedName>
        <fullName evidence="1">Uncharacterized protein</fullName>
    </submittedName>
</protein>
<reference evidence="1" key="1">
    <citation type="submission" date="2015-11" db="EMBL/GenBank/DDBJ databases">
        <title>De novo transcriptome assembly of four potential Pierce s Disease insect vectors from Arizona vineyards.</title>
        <authorList>
            <person name="Tassone E.E."/>
        </authorList>
    </citation>
    <scope>NUCLEOTIDE SEQUENCE</scope>
</reference>
<evidence type="ECO:0000313" key="1">
    <source>
        <dbReference type="EMBL" id="JAT17022.1"/>
    </source>
</evidence>
<feature type="non-terminal residue" evidence="1">
    <location>
        <position position="101"/>
    </location>
</feature>
<sequence>KFCVIYKKYINIKMETSEDSMHLSLHLDESENNTELPNNAEIEIHNLVEESMRRGEICDKIMEDEKSSDGGLMNTKDGNVMSMLQNMMSLLTKNAREMVEF</sequence>
<feature type="non-terminal residue" evidence="1">
    <location>
        <position position="1"/>
    </location>
</feature>
<gene>
    <name evidence="1" type="ORF">g.3721</name>
</gene>
<name>A0A1B6KZZ5_9HEMI</name>
<dbReference type="AlphaFoldDB" id="A0A1B6KZZ5"/>
<dbReference type="EMBL" id="GEBQ01022955">
    <property type="protein sequence ID" value="JAT17022.1"/>
    <property type="molecule type" value="Transcribed_RNA"/>
</dbReference>